<organism evidence="3 4">
    <name type="scientific">Sphagnum jensenii</name>
    <dbReference type="NCBI Taxonomy" id="128206"/>
    <lineage>
        <taxon>Eukaryota</taxon>
        <taxon>Viridiplantae</taxon>
        <taxon>Streptophyta</taxon>
        <taxon>Embryophyta</taxon>
        <taxon>Bryophyta</taxon>
        <taxon>Sphagnophytina</taxon>
        <taxon>Sphagnopsida</taxon>
        <taxon>Sphagnales</taxon>
        <taxon>Sphagnaceae</taxon>
        <taxon>Sphagnum</taxon>
    </lineage>
</organism>
<evidence type="ECO:0000256" key="2">
    <source>
        <dbReference type="ARBA" id="ARBA00023163"/>
    </source>
</evidence>
<sequence length="644" mass="72877">MCIYVFQAMAFSNKQSNLVEKGDLSPLTTKLQQAWLQSQLPKVQKNESSPSSFNTSHKVQYQIDAEPLIHKSLSSHLPEKFFSPLLYSYSTKDSIQCSSFPNHEPLSPKALTNDGDLKFGEESEPNTITYFDAVLMEEDIDDKLCMSIECAVSQALQKEFHDLIGENFVPPIDGMVICGNMEVAGEIDSNNICNNESLDINQLPQELFEDHLVHEYGNILGENDSQNEYISAGVAMCFPHGGEKVQHNVNFAFEFGDDNHLPILLLKCGEAIKQNDLKVATQIITKLRDLSSPNGNGAQRMAHYVTNALVAKMSGTGAQLYTSVENNNQSTGTVLRAYRSFVMDVPYTKFGIQFCTTQILDAFKGAMHVHVIDYGILYGMHLPCLIQELGKRPEGPPHLRVTGIDHPREPNSTSLERVQETGQRLAKFAKLCGVPFEYIAIAKEWENITLDELDLKEREVLAVNCFFRLQHLLDNQVVPTNPRLFILKMIRTMNPKVFVTGVENASCNEPFFISRLSKTIKHYSIHFDTLDVVTSSTSEKHRIVFEKEILGRQILNIIACEGTSRVERFESYKQWQRCIQRSGFIQRPLPFKNATQKVNYESILGSYDKRFGIGNDDGWLFIGWKNEIMCAFSTWKPVPLKMKV</sequence>
<dbReference type="PROSITE" id="PS50985">
    <property type="entry name" value="GRAS"/>
    <property type="match status" value="1"/>
</dbReference>
<reference evidence="3" key="1">
    <citation type="submission" date="2024-02" db="EMBL/GenBank/DDBJ databases">
        <authorList>
            <consortium name="ELIXIR-Norway"/>
            <consortium name="Elixir Norway"/>
        </authorList>
    </citation>
    <scope>NUCLEOTIDE SEQUENCE</scope>
</reference>
<evidence type="ECO:0000313" key="4">
    <source>
        <dbReference type="Proteomes" id="UP001497444"/>
    </source>
</evidence>
<keyword evidence="1" id="KW-0805">Transcription regulation</keyword>
<keyword evidence="4" id="KW-1185">Reference proteome</keyword>
<dbReference type="Pfam" id="PF03514">
    <property type="entry name" value="GRAS"/>
    <property type="match status" value="1"/>
</dbReference>
<dbReference type="EMBL" id="OZ020110">
    <property type="protein sequence ID" value="CAK9263488.1"/>
    <property type="molecule type" value="Genomic_DNA"/>
</dbReference>
<dbReference type="PANTHER" id="PTHR31636">
    <property type="entry name" value="OSJNBA0084A10.13 PROTEIN-RELATED"/>
    <property type="match status" value="1"/>
</dbReference>
<evidence type="ECO:0000256" key="1">
    <source>
        <dbReference type="ARBA" id="ARBA00023015"/>
    </source>
</evidence>
<accession>A0ABP0WCG1</accession>
<evidence type="ECO:0008006" key="5">
    <source>
        <dbReference type="Google" id="ProtNLM"/>
    </source>
</evidence>
<evidence type="ECO:0000313" key="3">
    <source>
        <dbReference type="EMBL" id="CAK9263488.1"/>
    </source>
</evidence>
<proteinExistence type="predicted"/>
<dbReference type="Proteomes" id="UP001497444">
    <property type="component" value="Chromosome 15"/>
</dbReference>
<name>A0ABP0WCG1_9BRYO</name>
<protein>
    <recommendedName>
        <fullName evidence="5">GRAS family transcription factor</fullName>
    </recommendedName>
</protein>
<dbReference type="InterPro" id="IPR005202">
    <property type="entry name" value="TF_GRAS"/>
</dbReference>
<gene>
    <name evidence="3" type="ORF">CSSPJE1EN1_LOCUS8966</name>
</gene>
<keyword evidence="2" id="KW-0804">Transcription</keyword>